<dbReference type="GO" id="GO:0016757">
    <property type="term" value="F:glycosyltransferase activity"/>
    <property type="evidence" value="ECO:0007669"/>
    <property type="project" value="UniProtKB-KW"/>
</dbReference>
<keyword evidence="1" id="KW-1003">Cell membrane</keyword>
<evidence type="ECO:0000256" key="1">
    <source>
        <dbReference type="ARBA" id="ARBA00022475"/>
    </source>
</evidence>
<keyword evidence="5" id="KW-0448">Lipopolysaccharide biosynthesis</keyword>
<dbReference type="AlphaFoldDB" id="A0A0G0K8C7"/>
<evidence type="ECO:0000313" key="9">
    <source>
        <dbReference type="EMBL" id="KKQ36861.1"/>
    </source>
</evidence>
<evidence type="ECO:0000256" key="5">
    <source>
        <dbReference type="ARBA" id="ARBA00022985"/>
    </source>
</evidence>
<dbReference type="GO" id="GO:0005886">
    <property type="term" value="C:plasma membrane"/>
    <property type="evidence" value="ECO:0007669"/>
    <property type="project" value="TreeGrafter"/>
</dbReference>
<evidence type="ECO:0000256" key="6">
    <source>
        <dbReference type="ARBA" id="ARBA00022989"/>
    </source>
</evidence>
<proteinExistence type="predicted"/>
<dbReference type="PANTHER" id="PTHR48090:SF3">
    <property type="entry name" value="UNDECAPRENYL-PHOSPHATE 4-DEOXY-4-FORMAMIDO-L-ARABINOSE TRANSFERASE"/>
    <property type="match status" value="1"/>
</dbReference>
<dbReference type="Pfam" id="PF00535">
    <property type="entry name" value="Glycos_transf_2"/>
    <property type="match status" value="1"/>
</dbReference>
<dbReference type="Proteomes" id="UP000034471">
    <property type="component" value="Unassembled WGS sequence"/>
</dbReference>
<dbReference type="STRING" id="1618481.US54_C0052G0001"/>
<keyword evidence="7" id="KW-0472">Membrane</keyword>
<accession>A0A0G0K8C7</accession>
<evidence type="ECO:0000259" key="8">
    <source>
        <dbReference type="Pfam" id="PF00535"/>
    </source>
</evidence>
<feature type="domain" description="Glycosyltransferase 2-like" evidence="8">
    <location>
        <begin position="5"/>
        <end position="132"/>
    </location>
</feature>
<protein>
    <submittedName>
        <fullName evidence="9">Glycosyl transferase family 2</fullName>
    </submittedName>
</protein>
<reference evidence="9 10" key="1">
    <citation type="journal article" date="2015" name="Nature">
        <title>rRNA introns, odd ribosomes, and small enigmatic genomes across a large radiation of phyla.</title>
        <authorList>
            <person name="Brown C.T."/>
            <person name="Hug L.A."/>
            <person name="Thomas B.C."/>
            <person name="Sharon I."/>
            <person name="Castelle C.J."/>
            <person name="Singh A."/>
            <person name="Wilkins M.J."/>
            <person name="Williams K.H."/>
            <person name="Banfield J.F."/>
        </authorList>
    </citation>
    <scope>NUCLEOTIDE SEQUENCE [LARGE SCALE GENOMIC DNA]</scope>
</reference>
<keyword evidence="3 9" id="KW-0808">Transferase</keyword>
<evidence type="ECO:0000313" key="10">
    <source>
        <dbReference type="Proteomes" id="UP000034471"/>
    </source>
</evidence>
<evidence type="ECO:0000256" key="7">
    <source>
        <dbReference type="ARBA" id="ARBA00023136"/>
    </source>
</evidence>
<keyword evidence="2" id="KW-0328">Glycosyltransferase</keyword>
<dbReference type="CDD" id="cd04179">
    <property type="entry name" value="DPM_DPG-synthase_like"/>
    <property type="match status" value="1"/>
</dbReference>
<evidence type="ECO:0000256" key="3">
    <source>
        <dbReference type="ARBA" id="ARBA00022679"/>
    </source>
</evidence>
<dbReference type="EMBL" id="LBTJ01000052">
    <property type="protein sequence ID" value="KKQ36861.1"/>
    <property type="molecule type" value="Genomic_DNA"/>
</dbReference>
<dbReference type="PANTHER" id="PTHR48090">
    <property type="entry name" value="UNDECAPRENYL-PHOSPHATE 4-DEOXY-4-FORMAMIDO-L-ARABINOSE TRANSFERASE-RELATED"/>
    <property type="match status" value="1"/>
</dbReference>
<keyword evidence="6" id="KW-1133">Transmembrane helix</keyword>
<dbReference type="InterPro" id="IPR029044">
    <property type="entry name" value="Nucleotide-diphossugar_trans"/>
</dbReference>
<sequence length="234" mass="27387">MVELSVILPVYNERVTLPILLSKWSRAIKKLKITYEFVLCEDGSTDGTQEIIKSLKYKYPISLNQKKVKRGYGKAVQDGIKQAKGKWLLSIDSDGQCDPLDLKKFWKEKKKNEISIGWRVKRADSALRRYMSFAFRILFQVLFPNNYIHDPSAPFVLYEKNNILKYIDSDLSKMAEGFWWGFVAMSYKRKIKISEIKIHHHPRYSGITQVYRISSLPRIILNNIFGLIQIKFSK</sequence>
<organism evidence="9 10">
    <name type="scientific">Candidatus Roizmanbacteria bacterium GW2011_GWA2_37_7</name>
    <dbReference type="NCBI Taxonomy" id="1618481"/>
    <lineage>
        <taxon>Bacteria</taxon>
        <taxon>Candidatus Roizmaniibacteriota</taxon>
    </lineage>
</organism>
<evidence type="ECO:0000256" key="2">
    <source>
        <dbReference type="ARBA" id="ARBA00022676"/>
    </source>
</evidence>
<name>A0A0G0K8C7_9BACT</name>
<dbReference type="InterPro" id="IPR001173">
    <property type="entry name" value="Glyco_trans_2-like"/>
</dbReference>
<dbReference type="Gene3D" id="3.90.550.10">
    <property type="entry name" value="Spore Coat Polysaccharide Biosynthesis Protein SpsA, Chain A"/>
    <property type="match status" value="1"/>
</dbReference>
<comment type="caution">
    <text evidence="9">The sequence shown here is derived from an EMBL/GenBank/DDBJ whole genome shotgun (WGS) entry which is preliminary data.</text>
</comment>
<keyword evidence="4" id="KW-0812">Transmembrane</keyword>
<gene>
    <name evidence="9" type="ORF">US54_C0052G0001</name>
</gene>
<dbReference type="InterPro" id="IPR050256">
    <property type="entry name" value="Glycosyltransferase_2"/>
</dbReference>
<evidence type="ECO:0000256" key="4">
    <source>
        <dbReference type="ARBA" id="ARBA00022692"/>
    </source>
</evidence>
<dbReference type="GO" id="GO:0009103">
    <property type="term" value="P:lipopolysaccharide biosynthetic process"/>
    <property type="evidence" value="ECO:0007669"/>
    <property type="project" value="UniProtKB-KW"/>
</dbReference>
<dbReference type="SUPFAM" id="SSF53448">
    <property type="entry name" value="Nucleotide-diphospho-sugar transferases"/>
    <property type="match status" value="1"/>
</dbReference>